<dbReference type="Pfam" id="PF02213">
    <property type="entry name" value="GYF"/>
    <property type="match status" value="1"/>
</dbReference>
<feature type="compositionally biased region" description="Basic and acidic residues" evidence="1">
    <location>
        <begin position="280"/>
        <end position="294"/>
    </location>
</feature>
<feature type="compositionally biased region" description="Low complexity" evidence="1">
    <location>
        <begin position="847"/>
        <end position="864"/>
    </location>
</feature>
<dbReference type="Proteomes" id="UP000245119">
    <property type="component" value="Linkage Group LG2"/>
</dbReference>
<dbReference type="EMBL" id="PZQS01000002">
    <property type="protein sequence ID" value="PVD35386.1"/>
    <property type="molecule type" value="Genomic_DNA"/>
</dbReference>
<feature type="compositionally biased region" description="Basic and acidic residues" evidence="1">
    <location>
        <begin position="197"/>
        <end position="226"/>
    </location>
</feature>
<dbReference type="Gene3D" id="3.30.1490.40">
    <property type="match status" value="1"/>
</dbReference>
<dbReference type="PANTHER" id="PTHR14445:SF36">
    <property type="entry name" value="FI03272P-RELATED"/>
    <property type="match status" value="1"/>
</dbReference>
<sequence length="1246" mass="142190">MADTMKFGPEWLRALSDGPLSASSATTKFKLAEHRYGLEEMLALYQETFEPPEHLSNFRSIFVEEAQKPLALLPPSEEEQRIIAQGVNSTLVTRGRGGVAALRGGRGANIDRSRGRGRGRGDVYPTRNSLENGDIGGGFGRPRGPNKDGWEEVGRKLDRNYPRPYDEVASGGNPRFNRSISDNWRDKGAGDDDEEGDWRKAGRDKWSHRSSWREPGKGVSEADRRNGGISRGRGFNTDERGRKPDSWESEDVPEWAEDGSDEMGSFDGGAFVSNRIKSQNKKENDSCTKEEAAVKKSSITDRAAPLNGLAESPRKFKDLNTPLSISETQPTSAPPQHTEAVSMPLEVTAANTGGEEAVHEPAEDLAVLLTDALGEHRTSTRNEEALKWFYTDPQGEMQEELDSISTKGLNNTFGSAGPFSAEEMAQWFSAGYFTMNLLVKRRCDQQFQPLGELIKRWGRVPFLPGAAPPPVVHSPLVISEPTETVAQPLPLHLPEITSMAPLQPALPVVTSTHTSNLTLPQGPGIGPDQLLVQQHLLLRNQLLQQQLVRQIQMQALAHLQLQEQEGFKTLDPVQQQHLNLQILQSHPLLLHQVQQLQQAQQLQVSQGQPQATIPVQPISQHVHSQQPSTDMDLSLPSPSFQRSISQPAASTERQGDMTSIWGTVSTAGMHFEEKETELARLAEEERRRQEEIQKQQEELRRQQEELQREREQVLREKEELERQKQMELQRLEEARRQHEERQRLEEVRRQHEEEQKRRELEEAEKRRWAEEEEKKRLHEEQRRKEEEKKRLEEVRWQEDKRKQEELRRKADEELALQELKRQEEMRQQEEAERQRQQMEIQKKQQEFQKQQQEALRRLQQQQREQLADIQLPPTANWARQQQQAGGPQQSLTEIQQEEQKRQQQLERQQMLRLQAEQLAQQQLQHQHQQQQQKSWASSAAVPQSARIKTLAEIQEEQAKQLQEEQEKITQQQQHHQQQQQQQQQTKNMGLSMAAVWGSGEPKFNLGSAAWGGGSVWGSETSMSLWGSSYNSTQPTPVSSNASVAKKSGKESTSQSSDFPALINRKSSSKSQSNNKPQPTKAMKEEEAVQRLFQQPAQKKDDFTVWCEAFLQGMDVTVDIETFVSFLQAVESPYEVHDYVRNYLGEGKDAKEFAKQFLEKRSQFKNKARMEKRQEEESIWGPAPAVTPREARRLPQQAPLEQNHGDGSKAKNKKKKKMQKMDGSNLLSFTVEKDPNRKNAGEIASLD</sequence>
<accession>A0A2T7PPN0</accession>
<name>A0A2T7PPN0_POMCA</name>
<dbReference type="CDD" id="cd00072">
    <property type="entry name" value="GYF"/>
    <property type="match status" value="1"/>
</dbReference>
<organism evidence="3 4">
    <name type="scientific">Pomacea canaliculata</name>
    <name type="common">Golden apple snail</name>
    <dbReference type="NCBI Taxonomy" id="400727"/>
    <lineage>
        <taxon>Eukaryota</taxon>
        <taxon>Metazoa</taxon>
        <taxon>Spiralia</taxon>
        <taxon>Lophotrochozoa</taxon>
        <taxon>Mollusca</taxon>
        <taxon>Gastropoda</taxon>
        <taxon>Caenogastropoda</taxon>
        <taxon>Architaenioglossa</taxon>
        <taxon>Ampullarioidea</taxon>
        <taxon>Ampullariidae</taxon>
        <taxon>Pomacea</taxon>
    </lineage>
</organism>
<dbReference type="PANTHER" id="PTHR14445">
    <property type="entry name" value="GRB10 INTERACTING GYF PROTEIN"/>
    <property type="match status" value="1"/>
</dbReference>
<feature type="compositionally biased region" description="Basic and acidic residues" evidence="1">
    <location>
        <begin position="145"/>
        <end position="166"/>
    </location>
</feature>
<feature type="compositionally biased region" description="Polar residues" evidence="1">
    <location>
        <begin position="1028"/>
        <end position="1042"/>
    </location>
</feature>
<feature type="region of interest" description="Disordered" evidence="1">
    <location>
        <begin position="733"/>
        <end position="941"/>
    </location>
</feature>
<feature type="compositionally biased region" description="Basic and acidic residues" evidence="1">
    <location>
        <begin position="236"/>
        <end position="246"/>
    </location>
</feature>
<feature type="compositionally biased region" description="Acidic residues" evidence="1">
    <location>
        <begin position="247"/>
        <end position="261"/>
    </location>
</feature>
<dbReference type="SMART" id="SM00444">
    <property type="entry name" value="GYF"/>
    <property type="match status" value="1"/>
</dbReference>
<reference evidence="3 4" key="1">
    <citation type="submission" date="2018-04" db="EMBL/GenBank/DDBJ databases">
        <title>The genome of golden apple snail Pomacea canaliculata provides insight into stress tolerance and invasive adaptation.</title>
        <authorList>
            <person name="Liu C."/>
            <person name="Liu B."/>
            <person name="Ren Y."/>
            <person name="Zhang Y."/>
            <person name="Wang H."/>
            <person name="Li S."/>
            <person name="Jiang F."/>
            <person name="Yin L."/>
            <person name="Zhang G."/>
            <person name="Qian W."/>
            <person name="Fan W."/>
        </authorList>
    </citation>
    <scope>NUCLEOTIDE SEQUENCE [LARGE SCALE GENOMIC DNA]</scope>
    <source>
        <strain evidence="3">SZHN2017</strain>
        <tissue evidence="3">Muscle</tissue>
    </source>
</reference>
<dbReference type="GO" id="GO:0005829">
    <property type="term" value="C:cytosol"/>
    <property type="evidence" value="ECO:0007669"/>
    <property type="project" value="TreeGrafter"/>
</dbReference>
<evidence type="ECO:0000313" key="3">
    <source>
        <dbReference type="EMBL" id="PVD35386.1"/>
    </source>
</evidence>
<dbReference type="InterPro" id="IPR035445">
    <property type="entry name" value="GYF-like_dom_sf"/>
</dbReference>
<proteinExistence type="predicted"/>
<feature type="region of interest" description="Disordered" evidence="1">
    <location>
        <begin position="1028"/>
        <end position="1085"/>
    </location>
</feature>
<feature type="domain" description="GYF" evidence="2">
    <location>
        <begin position="385"/>
        <end position="451"/>
    </location>
</feature>
<feature type="compositionally biased region" description="Low complexity" evidence="1">
    <location>
        <begin position="1068"/>
        <end position="1078"/>
    </location>
</feature>
<feature type="region of interest" description="Disordered" evidence="1">
    <location>
        <begin position="1168"/>
        <end position="1246"/>
    </location>
</feature>
<feature type="region of interest" description="Disordered" evidence="1">
    <location>
        <begin position="964"/>
        <end position="986"/>
    </location>
</feature>
<dbReference type="SUPFAM" id="SSF55277">
    <property type="entry name" value="GYF domain"/>
    <property type="match status" value="1"/>
</dbReference>
<evidence type="ECO:0000256" key="1">
    <source>
        <dbReference type="SAM" id="MobiDB-lite"/>
    </source>
</evidence>
<dbReference type="InterPro" id="IPR003169">
    <property type="entry name" value="GYF"/>
</dbReference>
<evidence type="ECO:0000313" key="4">
    <source>
        <dbReference type="Proteomes" id="UP000245119"/>
    </source>
</evidence>
<dbReference type="OrthoDB" id="48509at2759"/>
<dbReference type="STRING" id="400727.A0A2T7PPN0"/>
<gene>
    <name evidence="3" type="ORF">C0Q70_02348</name>
</gene>
<protein>
    <recommendedName>
        <fullName evidence="2">GYF domain-containing protein</fullName>
    </recommendedName>
</protein>
<comment type="caution">
    <text evidence="3">The sequence shown here is derived from an EMBL/GenBank/DDBJ whole genome shotgun (WGS) entry which is preliminary data.</text>
</comment>
<dbReference type="AlphaFoldDB" id="A0A2T7PPN0"/>
<keyword evidence="4" id="KW-1185">Reference proteome</keyword>
<feature type="region of interest" description="Disordered" evidence="1">
    <location>
        <begin position="103"/>
        <end position="299"/>
    </location>
</feature>
<feature type="compositionally biased region" description="Basic and acidic residues" evidence="1">
    <location>
        <begin position="733"/>
        <end position="846"/>
    </location>
</feature>
<feature type="region of interest" description="Disordered" evidence="1">
    <location>
        <begin position="618"/>
        <end position="658"/>
    </location>
</feature>
<feature type="compositionally biased region" description="Low complexity" evidence="1">
    <location>
        <begin position="968"/>
        <end position="984"/>
    </location>
</feature>
<dbReference type="PROSITE" id="PS50829">
    <property type="entry name" value="GYF"/>
    <property type="match status" value="1"/>
</dbReference>
<feature type="compositionally biased region" description="Basic and acidic residues" evidence="1">
    <location>
        <begin position="1230"/>
        <end position="1239"/>
    </location>
</feature>
<evidence type="ECO:0000259" key="2">
    <source>
        <dbReference type="PROSITE" id="PS50829"/>
    </source>
</evidence>
<feature type="compositionally biased region" description="Low complexity" evidence="1">
    <location>
        <begin position="905"/>
        <end position="933"/>
    </location>
</feature>
<feature type="compositionally biased region" description="Low complexity" evidence="1">
    <location>
        <begin position="880"/>
        <end position="889"/>
    </location>
</feature>
<dbReference type="InterPro" id="IPR051640">
    <property type="entry name" value="GRB10-interact_GYF"/>
</dbReference>